<dbReference type="InterPro" id="IPR000182">
    <property type="entry name" value="GNAT_dom"/>
</dbReference>
<reference evidence="3" key="2">
    <citation type="submission" date="2016-06" db="EMBL/GenBank/DDBJ databases">
        <authorList>
            <person name="Nicholson A.C."/>
        </authorList>
    </citation>
    <scope>NUCLEOTIDE SEQUENCE [LARGE SCALE GENOMIC DNA]</scope>
    <source>
        <strain evidence="3">E6809</strain>
    </source>
</reference>
<dbReference type="SUPFAM" id="SSF55729">
    <property type="entry name" value="Acyl-CoA N-acyltransferases (Nat)"/>
    <property type="match status" value="1"/>
</dbReference>
<dbReference type="EMBL" id="MAHS01000003">
    <property type="protein sequence ID" value="OPB52086.1"/>
    <property type="molecule type" value="Genomic_DNA"/>
</dbReference>
<dbReference type="InterPro" id="IPR051531">
    <property type="entry name" value="N-acetyltransferase"/>
</dbReference>
<proteinExistence type="predicted"/>
<evidence type="ECO:0000313" key="4">
    <source>
        <dbReference type="Proteomes" id="UP000189738"/>
    </source>
</evidence>
<name>A0A494JAF6_9FLAO</name>
<dbReference type="Proteomes" id="UP000189738">
    <property type="component" value="Chromosome"/>
</dbReference>
<dbReference type="GO" id="GO:0016747">
    <property type="term" value="F:acyltransferase activity, transferring groups other than amino-acyl groups"/>
    <property type="evidence" value="ECO:0007669"/>
    <property type="project" value="InterPro"/>
</dbReference>
<reference evidence="2 4" key="1">
    <citation type="submission" date="2016-02" db="EMBL/GenBank/DDBJ databases">
        <authorList>
            <person name="Nicholson A.C."/>
            <person name="Humrighouse B.W."/>
            <person name="Loparev V."/>
            <person name="Emery B."/>
            <person name="Graziano J."/>
            <person name="McQuiston J.R."/>
        </authorList>
    </citation>
    <scope>NUCLEOTIDE SEQUENCE [LARGE SCALE GENOMIC DNA]</scope>
    <source>
        <strain evidence="2 4">E6809</strain>
    </source>
</reference>
<protein>
    <submittedName>
        <fullName evidence="3">GNAT family acetyltransferase</fullName>
    </submittedName>
</protein>
<accession>A0A494JAF6</accession>
<dbReference type="RefSeq" id="WP_078719959.1">
    <property type="nucleotide sequence ID" value="NZ_CP014339.1"/>
</dbReference>
<dbReference type="Pfam" id="PF13302">
    <property type="entry name" value="Acetyltransf_3"/>
    <property type="match status" value="1"/>
</dbReference>
<dbReference type="EMBL" id="CP014339">
    <property type="protein sequence ID" value="AQX51365.1"/>
    <property type="molecule type" value="Genomic_DNA"/>
</dbReference>
<gene>
    <name evidence="2" type="ORF">AYC66_12040</name>
    <name evidence="3" type="ORF">BAY09_12990</name>
</gene>
<dbReference type="InterPro" id="IPR016181">
    <property type="entry name" value="Acyl_CoA_acyltransferase"/>
</dbReference>
<dbReference type="AlphaFoldDB" id="A0A494JAF6"/>
<feature type="domain" description="N-acetyltransferase" evidence="1">
    <location>
        <begin position="7"/>
        <end position="169"/>
    </location>
</feature>
<dbReference type="Gene3D" id="3.40.630.30">
    <property type="match status" value="1"/>
</dbReference>
<evidence type="ECO:0000313" key="3">
    <source>
        <dbReference type="EMBL" id="OPB52086.1"/>
    </source>
</evidence>
<dbReference type="PANTHER" id="PTHR43792">
    <property type="entry name" value="GNAT FAMILY, PUTATIVE (AFU_ORTHOLOGUE AFUA_3G00765)-RELATED-RELATED"/>
    <property type="match status" value="1"/>
</dbReference>
<dbReference type="PROSITE" id="PS51186">
    <property type="entry name" value="GNAT"/>
    <property type="match status" value="1"/>
</dbReference>
<evidence type="ECO:0000259" key="1">
    <source>
        <dbReference type="PROSITE" id="PS51186"/>
    </source>
</evidence>
<keyword evidence="3" id="KW-0808">Transferase</keyword>
<organism evidence="3">
    <name type="scientific">Elizabethkingia anophelis</name>
    <dbReference type="NCBI Taxonomy" id="1117645"/>
    <lineage>
        <taxon>Bacteria</taxon>
        <taxon>Pseudomonadati</taxon>
        <taxon>Bacteroidota</taxon>
        <taxon>Flavobacteriia</taxon>
        <taxon>Flavobacteriales</taxon>
        <taxon>Weeksellaceae</taxon>
        <taxon>Elizabethkingia</taxon>
    </lineage>
</organism>
<sequence>MIHTEQLILTEPNQDDFDRYFNINADPQNNLYNPSGPMKYEAAISNFENIIRHWQEHKFGVWSIAEKKNPKHVIGFGGLNYKKYANHLKLNLGYRFDKDFWGKGYATELAIMAIKFGFNELDKNEIYALVRPSNLSSIRVLEKSGLELFSELNDVENEVNSLVFRIENNPIKDSLLF</sequence>
<dbReference type="PANTHER" id="PTHR43792:SF1">
    <property type="entry name" value="N-ACETYLTRANSFERASE DOMAIN-CONTAINING PROTEIN"/>
    <property type="match status" value="1"/>
</dbReference>
<evidence type="ECO:0000313" key="2">
    <source>
        <dbReference type="EMBL" id="AQX51365.1"/>
    </source>
</evidence>